<name>A0A1Y4M8D3_9FIRM</name>
<accession>A0A1Y4M8D3</accession>
<proteinExistence type="predicted"/>
<dbReference type="RefSeq" id="WP_087303580.1">
    <property type="nucleotide sequence ID" value="NZ_NFKP01000047.1"/>
</dbReference>
<sequence>MNKTELTLSIEEEKLEAMAFWLKKENATVQKKMDEALRTLYEQAVPEAVREYLDRKTVPARDRPRRPARNTGVPAIPAGTEERPQE</sequence>
<evidence type="ECO:0000313" key="2">
    <source>
        <dbReference type="EMBL" id="OUP65058.1"/>
    </source>
</evidence>
<protein>
    <submittedName>
        <fullName evidence="2">Uncharacterized protein</fullName>
    </submittedName>
</protein>
<evidence type="ECO:0000313" key="3">
    <source>
        <dbReference type="Proteomes" id="UP000196386"/>
    </source>
</evidence>
<gene>
    <name evidence="2" type="ORF">B5F11_19965</name>
</gene>
<dbReference type="AlphaFoldDB" id="A0A1Y4M8D3"/>
<dbReference type="EMBL" id="NFKP01000047">
    <property type="protein sequence ID" value="OUP65058.1"/>
    <property type="molecule type" value="Genomic_DNA"/>
</dbReference>
<dbReference type="InterPro" id="IPR046085">
    <property type="entry name" value="DUF6103"/>
</dbReference>
<comment type="caution">
    <text evidence="2">The sequence shown here is derived from an EMBL/GenBank/DDBJ whole genome shotgun (WGS) entry which is preliminary data.</text>
</comment>
<dbReference type="Pfam" id="PF19598">
    <property type="entry name" value="DUF6103"/>
    <property type="match status" value="1"/>
</dbReference>
<dbReference type="Proteomes" id="UP000196386">
    <property type="component" value="Unassembled WGS sequence"/>
</dbReference>
<reference evidence="3" key="1">
    <citation type="submission" date="2017-04" db="EMBL/GenBank/DDBJ databases">
        <title>Function of individual gut microbiota members based on whole genome sequencing of pure cultures obtained from chicken caecum.</title>
        <authorList>
            <person name="Medvecky M."/>
            <person name="Cejkova D."/>
            <person name="Polansky O."/>
            <person name="Karasova D."/>
            <person name="Kubasova T."/>
            <person name="Cizek A."/>
            <person name="Rychlik I."/>
        </authorList>
    </citation>
    <scope>NUCLEOTIDE SEQUENCE [LARGE SCALE GENOMIC DNA]</scope>
    <source>
        <strain evidence="3">An175</strain>
    </source>
</reference>
<feature type="region of interest" description="Disordered" evidence="1">
    <location>
        <begin position="57"/>
        <end position="86"/>
    </location>
</feature>
<evidence type="ECO:0000256" key="1">
    <source>
        <dbReference type="SAM" id="MobiDB-lite"/>
    </source>
</evidence>
<organism evidence="2 3">
    <name type="scientific">Anaerotruncus colihominis</name>
    <dbReference type="NCBI Taxonomy" id="169435"/>
    <lineage>
        <taxon>Bacteria</taxon>
        <taxon>Bacillati</taxon>
        <taxon>Bacillota</taxon>
        <taxon>Clostridia</taxon>
        <taxon>Eubacteriales</taxon>
        <taxon>Oscillospiraceae</taxon>
        <taxon>Anaerotruncus</taxon>
    </lineage>
</organism>